<dbReference type="CDD" id="cd04301">
    <property type="entry name" value="NAT_SF"/>
    <property type="match status" value="1"/>
</dbReference>
<evidence type="ECO:0000259" key="1">
    <source>
        <dbReference type="PROSITE" id="PS51186"/>
    </source>
</evidence>
<evidence type="ECO:0000313" key="2">
    <source>
        <dbReference type="EMBL" id="KAF4965652.1"/>
    </source>
</evidence>
<dbReference type="PANTHER" id="PTHR42791">
    <property type="entry name" value="GNAT FAMILY ACETYLTRANSFERASE"/>
    <property type="match status" value="1"/>
</dbReference>
<dbReference type="PANTHER" id="PTHR42791:SF1">
    <property type="entry name" value="N-ACETYLTRANSFERASE DOMAIN-CONTAINING PROTEIN"/>
    <property type="match status" value="1"/>
</dbReference>
<dbReference type="AlphaFoldDB" id="A0A8H4TX56"/>
<dbReference type="GO" id="GO:0016747">
    <property type="term" value="F:acyltransferase activity, transferring groups other than amino-acyl groups"/>
    <property type="evidence" value="ECO:0007669"/>
    <property type="project" value="InterPro"/>
</dbReference>
<organism evidence="2 3">
    <name type="scientific">Fusarium sarcochroum</name>
    <dbReference type="NCBI Taxonomy" id="1208366"/>
    <lineage>
        <taxon>Eukaryota</taxon>
        <taxon>Fungi</taxon>
        <taxon>Dikarya</taxon>
        <taxon>Ascomycota</taxon>
        <taxon>Pezizomycotina</taxon>
        <taxon>Sordariomycetes</taxon>
        <taxon>Hypocreomycetidae</taxon>
        <taxon>Hypocreales</taxon>
        <taxon>Nectriaceae</taxon>
        <taxon>Fusarium</taxon>
        <taxon>Fusarium lateritium species complex</taxon>
    </lineage>
</organism>
<dbReference type="InterPro" id="IPR016181">
    <property type="entry name" value="Acyl_CoA_acyltransferase"/>
</dbReference>
<dbReference type="Gene3D" id="3.40.630.30">
    <property type="match status" value="1"/>
</dbReference>
<proteinExistence type="predicted"/>
<dbReference type="SUPFAM" id="SSF55729">
    <property type="entry name" value="Acyl-CoA N-acyltransferases (Nat)"/>
    <property type="match status" value="1"/>
</dbReference>
<dbReference type="OrthoDB" id="5073671at2759"/>
<dbReference type="Proteomes" id="UP000622797">
    <property type="component" value="Unassembled WGS sequence"/>
</dbReference>
<gene>
    <name evidence="2" type="ORF">FSARC_6590</name>
</gene>
<keyword evidence="3" id="KW-1185">Reference proteome</keyword>
<comment type="caution">
    <text evidence="2">The sequence shown here is derived from an EMBL/GenBank/DDBJ whole genome shotgun (WGS) entry which is preliminary data.</text>
</comment>
<dbReference type="InterPro" id="IPR000182">
    <property type="entry name" value="GNAT_dom"/>
</dbReference>
<sequence length="384" mass="42917">MIFPPFVPTLQDIYSADVASNSSTPESSSEISDQIAGIGFPQAMQLTWMHSTSTMALFISGQDSLALYAACMPRGWQGPTYLYPGSSFVGDPMSSGTWAGDRFIFQLPGVPSYDISAQEITMAYQRSRSNPRYNFSMRVENEGSRRTESFEWRHSTAAQSSAYGMVWELVSLGRTSKSSSRHRNSDRSEIVAIIYEENLSSMSPSMQRVGGFQFAGRAVTTYMGYHWTLMALMSGIAVLQHATAWFSPIIHVWYSLRDRLFPIPNLDQHAAGTFARVFADIEPKLHTTPRRRDAWYLSTLAIHPSLQGNGLGSMLLTAGLERVDKAGVAAWLIGLEGIDNFYERYGFVTVEKANVGELKHWNGGSIMFRKDTEQLPEDQHITRN</sequence>
<evidence type="ECO:0000313" key="3">
    <source>
        <dbReference type="Proteomes" id="UP000622797"/>
    </source>
</evidence>
<feature type="domain" description="N-acetyltransferase" evidence="1">
    <location>
        <begin position="222"/>
        <end position="373"/>
    </location>
</feature>
<dbReference type="InterPro" id="IPR052523">
    <property type="entry name" value="Trichothecene_AcTrans"/>
</dbReference>
<dbReference type="PROSITE" id="PS51186">
    <property type="entry name" value="GNAT"/>
    <property type="match status" value="1"/>
</dbReference>
<accession>A0A8H4TX56</accession>
<reference evidence="2" key="1">
    <citation type="journal article" date="2020" name="BMC Genomics">
        <title>Correction to: Identification and distribution of gene clusters required for synthesis of sphingolipid metabolism inhibitors in diverse species of the filamentous fungus Fusarium.</title>
        <authorList>
            <person name="Kim H.S."/>
            <person name="Lohmar J.M."/>
            <person name="Busman M."/>
            <person name="Brown D.W."/>
            <person name="Naumann T.A."/>
            <person name="Divon H.H."/>
            <person name="Lysoe E."/>
            <person name="Uhlig S."/>
            <person name="Proctor R.H."/>
        </authorList>
    </citation>
    <scope>NUCLEOTIDE SEQUENCE</scope>
    <source>
        <strain evidence="2">NRRL 20472</strain>
    </source>
</reference>
<name>A0A8H4TX56_9HYPO</name>
<dbReference type="Pfam" id="PF13508">
    <property type="entry name" value="Acetyltransf_7"/>
    <property type="match status" value="1"/>
</dbReference>
<dbReference type="EMBL" id="JABEXW010000335">
    <property type="protein sequence ID" value="KAF4965652.1"/>
    <property type="molecule type" value="Genomic_DNA"/>
</dbReference>
<reference evidence="2" key="2">
    <citation type="submission" date="2020-05" db="EMBL/GenBank/DDBJ databases">
        <authorList>
            <person name="Kim H.-S."/>
            <person name="Proctor R.H."/>
            <person name="Brown D.W."/>
        </authorList>
    </citation>
    <scope>NUCLEOTIDE SEQUENCE</scope>
    <source>
        <strain evidence="2">NRRL 20472</strain>
    </source>
</reference>
<protein>
    <recommendedName>
        <fullName evidence="1">N-acetyltransferase domain-containing protein</fullName>
    </recommendedName>
</protein>